<dbReference type="InterPro" id="IPR002589">
    <property type="entry name" value="Macro_dom"/>
</dbReference>
<dbReference type="InterPro" id="IPR012317">
    <property type="entry name" value="Poly(ADP-ribose)pol_cat_dom"/>
</dbReference>
<dbReference type="OrthoDB" id="6133115at2759"/>
<dbReference type="EMBL" id="RJVU01006614">
    <property type="protein sequence ID" value="ROL54501.1"/>
    <property type="molecule type" value="Genomic_DNA"/>
</dbReference>
<dbReference type="Proteomes" id="UP000281406">
    <property type="component" value="Unassembled WGS sequence"/>
</dbReference>
<dbReference type="GO" id="GO:0060335">
    <property type="term" value="P:positive regulation of type II interferon-mediated signaling pathway"/>
    <property type="evidence" value="ECO:0007669"/>
    <property type="project" value="TreeGrafter"/>
</dbReference>
<dbReference type="GO" id="GO:0005634">
    <property type="term" value="C:nucleus"/>
    <property type="evidence" value="ECO:0007669"/>
    <property type="project" value="UniProtKB-SubCell"/>
</dbReference>
<keyword evidence="3" id="KW-0808">Transferase</keyword>
<dbReference type="SUPFAM" id="SSF56399">
    <property type="entry name" value="ADP-ribosylation"/>
    <property type="match status" value="1"/>
</dbReference>
<feature type="domain" description="Macro" evidence="8">
    <location>
        <begin position="270"/>
        <end position="452"/>
    </location>
</feature>
<dbReference type="GO" id="GO:0003950">
    <property type="term" value="F:NAD+ poly-ADP-ribosyltransferase activity"/>
    <property type="evidence" value="ECO:0007669"/>
    <property type="project" value="InterPro"/>
</dbReference>
<dbReference type="PANTHER" id="PTHR14453">
    <property type="entry name" value="PARP/ZINC FINGER CCCH TYPE DOMAIN CONTAINING PROTEIN"/>
    <property type="match status" value="1"/>
</dbReference>
<evidence type="ECO:0000256" key="2">
    <source>
        <dbReference type="ARBA" id="ARBA00022676"/>
    </source>
</evidence>
<feature type="region of interest" description="Disordered" evidence="7">
    <location>
        <begin position="249"/>
        <end position="272"/>
    </location>
</feature>
<dbReference type="SUPFAM" id="SSF52949">
    <property type="entry name" value="Macro domain-like"/>
    <property type="match status" value="2"/>
</dbReference>
<dbReference type="Gene3D" id="3.90.228.10">
    <property type="match status" value="1"/>
</dbReference>
<evidence type="ECO:0000256" key="6">
    <source>
        <dbReference type="ARBA" id="ARBA00024347"/>
    </source>
</evidence>
<dbReference type="AlphaFoldDB" id="A0A3N0Z853"/>
<protein>
    <submittedName>
        <fullName evidence="9">Poly [ADP-ribose] polymerase 9</fullName>
    </submittedName>
</protein>
<evidence type="ECO:0000256" key="4">
    <source>
        <dbReference type="ARBA" id="ARBA00023027"/>
    </source>
</evidence>
<gene>
    <name evidence="9" type="ORF">DPX16_11676</name>
</gene>
<dbReference type="PROSITE" id="PS51154">
    <property type="entry name" value="MACRO"/>
    <property type="match status" value="2"/>
</dbReference>
<keyword evidence="10" id="KW-1185">Reference proteome</keyword>
<feature type="domain" description="Macro" evidence="8">
    <location>
        <begin position="57"/>
        <end position="248"/>
    </location>
</feature>
<name>A0A3N0Z853_ANAGA</name>
<dbReference type="InterPro" id="IPR043472">
    <property type="entry name" value="Macro_dom-like"/>
</dbReference>
<dbReference type="GO" id="GO:0005737">
    <property type="term" value="C:cytoplasm"/>
    <property type="evidence" value="ECO:0007669"/>
    <property type="project" value="TreeGrafter"/>
</dbReference>
<proteinExistence type="inferred from homology"/>
<evidence type="ECO:0000256" key="3">
    <source>
        <dbReference type="ARBA" id="ARBA00022679"/>
    </source>
</evidence>
<dbReference type="GO" id="GO:0044389">
    <property type="term" value="F:ubiquitin-like protein ligase binding"/>
    <property type="evidence" value="ECO:0007669"/>
    <property type="project" value="TreeGrafter"/>
</dbReference>
<evidence type="ECO:0000256" key="1">
    <source>
        <dbReference type="ARBA" id="ARBA00004123"/>
    </source>
</evidence>
<dbReference type="GO" id="GO:1990404">
    <property type="term" value="F:NAD+-protein mono-ADP-ribosyltransferase activity"/>
    <property type="evidence" value="ECO:0007669"/>
    <property type="project" value="TreeGrafter"/>
</dbReference>
<comment type="caution">
    <text evidence="9">The sequence shown here is derived from an EMBL/GenBank/DDBJ whole genome shotgun (WGS) entry which is preliminary data.</text>
</comment>
<dbReference type="SMART" id="SM00506">
    <property type="entry name" value="A1pp"/>
    <property type="match status" value="2"/>
</dbReference>
<keyword evidence="4" id="KW-0520">NAD</keyword>
<sequence length="847" mass="95096">MSDIQPIPLVPEHTAILRKCQDAFCHAVKAKFNCMAILHNMEEADSFGSNSGVLRAEKRYSTKLSNRVEISIWKDDLTRHQVDAVVNAANEKLNHGGGLAQALSDAGGPMIQKWSDDIIQQVQRVKTGDAVLTLAGNLPCKYIIHAVGPCLYPNPNKKDIDRAAPFLHNVILRILEIAVYENISSVAIPALSSGLFHFPRDRCADIIIKAITQFHDLNGFQGKNLEIHLVNNDEPSVHEMERATRAVFDPSSTSGSYSGAVQGRNQSMTSSSSNSLQFGDVTLHLKKGFIQEEKVDVIVNTIAKDCDLSRGEVSKAILNKAGRKIQDEINRQRHSGKGYPGADLYETKGYDLKCRAVFHTVCAFRSDPNAEKILFKGVSECLRKAALNHTSISFPAIGTGNLGLDKYQVARIMMDAVAGFVKQSLKLNIYFVVFPKDEEMMKAFEKEMKRRKEGTMSPVLPNDMTRSFASAAKETTANETPTVDFYGISKEAQREAKAWTFNMLKQSDNMTIRNNHIIYLDQRDHENLLSLQAKFRVHIKEFFRNGNGGITITGSPSDVSCAAIEMESMLCKAQQVFAEDEERDILYSVVRWSCEDKPWIQTPEISAVLEKAYLAGNEEITFSNHKVRFKSMVLIDDNGVFSAMKRICLLDPFEPLNNSFYAKTMRSEEYVDKEGRRALEAFGLRIVKVEKLENIALKQLFNKNGQRMKVPLPLKRLYQCVSAQFCDLICRVGFQKEFAPPAEQRYGRGIYFSSTVDGALKLWKEQDHEQYIYIIQAQVLTGKSTIGSQDFILPPATKGDPLDRFDSVSDMIQTHVIFSGQQALPECLIICDKSSAEQQYAKHIKNY</sequence>
<reference evidence="9 10" key="1">
    <citation type="submission" date="2018-10" db="EMBL/GenBank/DDBJ databases">
        <title>Genome assembly for a Yunnan-Guizhou Plateau 3E fish, Anabarilius grahami (Regan), and its evolutionary and genetic applications.</title>
        <authorList>
            <person name="Jiang W."/>
        </authorList>
    </citation>
    <scope>NUCLEOTIDE SEQUENCE [LARGE SCALE GENOMIC DNA]</scope>
    <source>
        <strain evidence="9">AG-KIZ</strain>
        <tissue evidence="9">Muscle</tissue>
    </source>
</reference>
<dbReference type="PANTHER" id="PTHR14453:SF70">
    <property type="entry name" value="PROTEIN MONO-ADP-RIBOSYLTRANSFERASE PARP9"/>
    <property type="match status" value="1"/>
</dbReference>
<comment type="similarity">
    <text evidence="6">Belongs to the ARTD/PARP family.</text>
</comment>
<keyword evidence="2" id="KW-0328">Glycosyltransferase</keyword>
<evidence type="ECO:0000313" key="9">
    <source>
        <dbReference type="EMBL" id="ROL54501.1"/>
    </source>
</evidence>
<evidence type="ECO:0000259" key="8">
    <source>
        <dbReference type="PROSITE" id="PS51154"/>
    </source>
</evidence>
<accession>A0A3N0Z853</accession>
<evidence type="ECO:0000313" key="10">
    <source>
        <dbReference type="Proteomes" id="UP000281406"/>
    </source>
</evidence>
<dbReference type="Pfam" id="PF01661">
    <property type="entry name" value="Macro"/>
    <property type="match status" value="2"/>
</dbReference>
<evidence type="ECO:0000256" key="5">
    <source>
        <dbReference type="ARBA" id="ARBA00023242"/>
    </source>
</evidence>
<dbReference type="Gene3D" id="3.40.220.10">
    <property type="entry name" value="Leucine Aminopeptidase, subunit E, domain 1"/>
    <property type="match status" value="2"/>
</dbReference>
<comment type="subcellular location">
    <subcellularLocation>
        <location evidence="1">Nucleus</location>
    </subcellularLocation>
</comment>
<dbReference type="CDD" id="cd02907">
    <property type="entry name" value="Macro_Af1521_BAL-like"/>
    <property type="match status" value="1"/>
</dbReference>
<dbReference type="GO" id="GO:0010629">
    <property type="term" value="P:negative regulation of gene expression"/>
    <property type="evidence" value="ECO:0007669"/>
    <property type="project" value="TreeGrafter"/>
</dbReference>
<evidence type="ECO:0000256" key="7">
    <source>
        <dbReference type="SAM" id="MobiDB-lite"/>
    </source>
</evidence>
<dbReference type="GO" id="GO:0003714">
    <property type="term" value="F:transcription corepressor activity"/>
    <property type="evidence" value="ECO:0007669"/>
    <property type="project" value="TreeGrafter"/>
</dbReference>
<feature type="compositionally biased region" description="Polar residues" evidence="7">
    <location>
        <begin position="250"/>
        <end position="266"/>
    </location>
</feature>
<dbReference type="Pfam" id="PF00644">
    <property type="entry name" value="PARP"/>
    <property type="match status" value="1"/>
</dbReference>
<dbReference type="GO" id="GO:0070212">
    <property type="term" value="P:protein poly-ADP-ribosylation"/>
    <property type="evidence" value="ECO:0007669"/>
    <property type="project" value="TreeGrafter"/>
</dbReference>
<keyword evidence="5" id="KW-0539">Nucleus</keyword>
<dbReference type="InterPro" id="IPR052056">
    <property type="entry name" value="Mono-ARTD/PARP"/>
</dbReference>
<organism evidence="9 10">
    <name type="scientific">Anabarilius grahami</name>
    <name type="common">Kanglang fish</name>
    <name type="synonym">Barilius grahami</name>
    <dbReference type="NCBI Taxonomy" id="495550"/>
    <lineage>
        <taxon>Eukaryota</taxon>
        <taxon>Metazoa</taxon>
        <taxon>Chordata</taxon>
        <taxon>Craniata</taxon>
        <taxon>Vertebrata</taxon>
        <taxon>Euteleostomi</taxon>
        <taxon>Actinopterygii</taxon>
        <taxon>Neopterygii</taxon>
        <taxon>Teleostei</taxon>
        <taxon>Ostariophysi</taxon>
        <taxon>Cypriniformes</taxon>
        <taxon>Xenocyprididae</taxon>
        <taxon>Xenocypridinae</taxon>
        <taxon>Xenocypridinae incertae sedis</taxon>
        <taxon>Anabarilius</taxon>
    </lineage>
</organism>